<dbReference type="EMBL" id="PHWZ01000067">
    <property type="protein sequence ID" value="TEY74979.1"/>
    <property type="molecule type" value="Genomic_DNA"/>
</dbReference>
<keyword evidence="3" id="KW-1185">Reference proteome</keyword>
<sequence>MNVDLGTEDKPKLLFWFSVTVEVTVGPESVTIRKKPLYFVLQASLFGKTGGITLAESPYKVPSNTRTAMQKAGIYINRTTVSRIYFKLENNGTVFMPPIENHPFTPASNNVVQLLANLQSLSQAKNFCNFTTQSVYKSDIIYNMWTNFNQFARQGHPAKHRGSPQDPQESNLSSSSVLDRDLVDTNYDEEFLTGRKRKYNEISSNTTPLDILGSNKSNVNHCSKVRFAKSCNNITDYLGKELVAFIFWTAKIDPQLQEAYEQVFSDLGGAAASGDVTKFYKIKSECIADVCLTCVKRESEGGSEWVLRDTI</sequence>
<dbReference type="Proteomes" id="UP000297299">
    <property type="component" value="Unassembled WGS sequence"/>
</dbReference>
<comment type="caution">
    <text evidence="2">The sequence shown here is derived from an EMBL/GenBank/DDBJ whole genome shotgun (WGS) entry which is preliminary data.</text>
</comment>
<dbReference type="AlphaFoldDB" id="A0A4Y8DBU1"/>
<evidence type="ECO:0000256" key="1">
    <source>
        <dbReference type="SAM" id="MobiDB-lite"/>
    </source>
</evidence>
<reference evidence="2 3" key="1">
    <citation type="submission" date="2017-11" db="EMBL/GenBank/DDBJ databases">
        <title>Comparative genomics of Botrytis spp.</title>
        <authorList>
            <person name="Valero-Jimenez C.A."/>
            <person name="Tapia P."/>
            <person name="Veloso J."/>
            <person name="Silva-Moreno E."/>
            <person name="Staats M."/>
            <person name="Valdes J.H."/>
            <person name="Van Kan J.A.L."/>
        </authorList>
    </citation>
    <scope>NUCLEOTIDE SEQUENCE [LARGE SCALE GENOMIC DNA]</scope>
    <source>
        <strain evidence="2 3">MUCL2830</strain>
    </source>
</reference>
<feature type="region of interest" description="Disordered" evidence="1">
    <location>
        <begin position="154"/>
        <end position="176"/>
    </location>
</feature>
<evidence type="ECO:0000313" key="3">
    <source>
        <dbReference type="Proteomes" id="UP000297299"/>
    </source>
</evidence>
<accession>A0A4Y8DBU1</accession>
<name>A0A4Y8DBU1_9HELO</name>
<evidence type="ECO:0000313" key="2">
    <source>
        <dbReference type="EMBL" id="TEY74979.1"/>
    </source>
</evidence>
<dbReference type="OrthoDB" id="3490906at2759"/>
<protein>
    <submittedName>
        <fullName evidence="2">Uncharacterized protein</fullName>
    </submittedName>
</protein>
<organism evidence="2 3">
    <name type="scientific">Botryotinia calthae</name>
    <dbReference type="NCBI Taxonomy" id="38488"/>
    <lineage>
        <taxon>Eukaryota</taxon>
        <taxon>Fungi</taxon>
        <taxon>Dikarya</taxon>
        <taxon>Ascomycota</taxon>
        <taxon>Pezizomycotina</taxon>
        <taxon>Leotiomycetes</taxon>
        <taxon>Helotiales</taxon>
        <taxon>Sclerotiniaceae</taxon>
        <taxon>Botryotinia</taxon>
    </lineage>
</organism>
<gene>
    <name evidence="2" type="ORF">BOTCAL_0067g00350</name>
</gene>
<proteinExistence type="predicted"/>